<comment type="caution">
    <text evidence="2">The sequence shown here is derived from an EMBL/GenBank/DDBJ whole genome shotgun (WGS) entry which is preliminary data.</text>
</comment>
<proteinExistence type="predicted"/>
<dbReference type="RefSeq" id="WP_269424811.1">
    <property type="nucleotide sequence ID" value="NZ_JAPWGY010000009.1"/>
</dbReference>
<dbReference type="Proteomes" id="UP001069802">
    <property type="component" value="Unassembled WGS sequence"/>
</dbReference>
<dbReference type="EMBL" id="JAPWGY010000009">
    <property type="protein sequence ID" value="MCZ4282665.1"/>
    <property type="molecule type" value="Genomic_DNA"/>
</dbReference>
<reference evidence="2" key="1">
    <citation type="submission" date="2022-12" db="EMBL/GenBank/DDBJ databases">
        <title>Bacterial isolates from different developmental stages of Nematostella vectensis.</title>
        <authorList>
            <person name="Fraune S."/>
        </authorList>
    </citation>
    <scope>NUCLEOTIDE SEQUENCE</scope>
    <source>
        <strain evidence="2">G21630-S1</strain>
    </source>
</reference>
<sequence>MEPNAADRRDYTRHPRKLKALVLLDDSWQPAECKDISGSGIRFKTKARPETEKMIEIHVDSLGRFEGRVIRHVADGFVVQLSSSPIIKEQLDEELGEPQETRITDKT</sequence>
<dbReference type="InterPro" id="IPR009875">
    <property type="entry name" value="PilZ_domain"/>
</dbReference>
<dbReference type="Gene3D" id="2.40.10.220">
    <property type="entry name" value="predicted glycosyltransferase like domains"/>
    <property type="match status" value="1"/>
</dbReference>
<dbReference type="Pfam" id="PF07238">
    <property type="entry name" value="PilZ"/>
    <property type="match status" value="1"/>
</dbReference>
<evidence type="ECO:0000313" key="3">
    <source>
        <dbReference type="Proteomes" id="UP001069802"/>
    </source>
</evidence>
<dbReference type="SUPFAM" id="SSF141371">
    <property type="entry name" value="PilZ domain-like"/>
    <property type="match status" value="1"/>
</dbReference>
<evidence type="ECO:0000313" key="2">
    <source>
        <dbReference type="EMBL" id="MCZ4282665.1"/>
    </source>
</evidence>
<keyword evidence="3" id="KW-1185">Reference proteome</keyword>
<organism evidence="2 3">
    <name type="scientific">Kiloniella laminariae</name>
    <dbReference type="NCBI Taxonomy" id="454162"/>
    <lineage>
        <taxon>Bacteria</taxon>
        <taxon>Pseudomonadati</taxon>
        <taxon>Pseudomonadota</taxon>
        <taxon>Alphaproteobacteria</taxon>
        <taxon>Rhodospirillales</taxon>
        <taxon>Kiloniellaceae</taxon>
        <taxon>Kiloniella</taxon>
    </lineage>
</organism>
<gene>
    <name evidence="2" type="ORF">O4H49_17910</name>
</gene>
<protein>
    <submittedName>
        <fullName evidence="2">PilZ domain-containing protein</fullName>
    </submittedName>
</protein>
<evidence type="ECO:0000259" key="1">
    <source>
        <dbReference type="Pfam" id="PF07238"/>
    </source>
</evidence>
<accession>A0ABT4LNE0</accession>
<name>A0ABT4LNE0_9PROT</name>
<feature type="domain" description="PilZ" evidence="1">
    <location>
        <begin position="7"/>
        <end position="85"/>
    </location>
</feature>